<evidence type="ECO:0000256" key="2">
    <source>
        <dbReference type="SAM" id="Phobius"/>
    </source>
</evidence>
<protein>
    <submittedName>
        <fullName evidence="4">Uncharacterized protein</fullName>
    </submittedName>
</protein>
<proteinExistence type="predicted"/>
<feature type="region of interest" description="Disordered" evidence="1">
    <location>
        <begin position="101"/>
        <end position="125"/>
    </location>
</feature>
<sequence>MKFTRCFITILLAAIVTSSAIPLNAEGDSDARLTRREAGATADAIMGTMMTIFSSLASMYAGGDDKITPINRMSLQVISSIISGISNLIHSRQKTATTISGVAGDPAGGQPLPGAVPGMSNGQIQ</sequence>
<dbReference type="AlphaFoldDB" id="A0AAV9X5B3"/>
<comment type="caution">
    <text evidence="4">The sequence shown here is derived from an EMBL/GenBank/DDBJ whole genome shotgun (WGS) entry which is preliminary data.</text>
</comment>
<feature type="signal peptide" evidence="3">
    <location>
        <begin position="1"/>
        <end position="20"/>
    </location>
</feature>
<feature type="chain" id="PRO_5043508246" evidence="3">
    <location>
        <begin position="21"/>
        <end position="125"/>
    </location>
</feature>
<feature type="transmembrane region" description="Helical" evidence="2">
    <location>
        <begin position="44"/>
        <end position="63"/>
    </location>
</feature>
<evidence type="ECO:0000313" key="5">
    <source>
        <dbReference type="Proteomes" id="UP001365542"/>
    </source>
</evidence>
<organism evidence="4 5">
    <name type="scientific">Orbilia ellipsospora</name>
    <dbReference type="NCBI Taxonomy" id="2528407"/>
    <lineage>
        <taxon>Eukaryota</taxon>
        <taxon>Fungi</taxon>
        <taxon>Dikarya</taxon>
        <taxon>Ascomycota</taxon>
        <taxon>Pezizomycotina</taxon>
        <taxon>Orbiliomycetes</taxon>
        <taxon>Orbiliales</taxon>
        <taxon>Orbiliaceae</taxon>
        <taxon>Orbilia</taxon>
    </lineage>
</organism>
<accession>A0AAV9X5B3</accession>
<name>A0AAV9X5B3_9PEZI</name>
<evidence type="ECO:0000313" key="4">
    <source>
        <dbReference type="EMBL" id="KAK6533758.1"/>
    </source>
</evidence>
<dbReference type="Proteomes" id="UP001365542">
    <property type="component" value="Unassembled WGS sequence"/>
</dbReference>
<keyword evidence="2" id="KW-1133">Transmembrane helix</keyword>
<keyword evidence="2" id="KW-0472">Membrane</keyword>
<evidence type="ECO:0000256" key="1">
    <source>
        <dbReference type="SAM" id="MobiDB-lite"/>
    </source>
</evidence>
<gene>
    <name evidence="4" type="ORF">TWF694_002689</name>
</gene>
<dbReference type="EMBL" id="JAVHJO010000011">
    <property type="protein sequence ID" value="KAK6533758.1"/>
    <property type="molecule type" value="Genomic_DNA"/>
</dbReference>
<keyword evidence="2" id="KW-0812">Transmembrane</keyword>
<evidence type="ECO:0000256" key="3">
    <source>
        <dbReference type="SAM" id="SignalP"/>
    </source>
</evidence>
<keyword evidence="3" id="KW-0732">Signal</keyword>
<reference evidence="4 5" key="1">
    <citation type="submission" date="2019-10" db="EMBL/GenBank/DDBJ databases">
        <authorList>
            <person name="Palmer J.M."/>
        </authorList>
    </citation>
    <scope>NUCLEOTIDE SEQUENCE [LARGE SCALE GENOMIC DNA]</scope>
    <source>
        <strain evidence="4 5">TWF694</strain>
    </source>
</reference>
<keyword evidence="5" id="KW-1185">Reference proteome</keyword>